<sequence length="202" mass="21811">MRLYLTRHGQTASNVGRLLDTAAPGADLTDLGRQQARDLVERVATMLAGEDLGAVYASDLVRARQTATPLAQSLGLDVVVVDGLREIQAGDWEMTDDWMPFVEAVTRWGDDPTERIPGGETGVEFMQRYEDALLRIAGDGHSAALAVSHGAAIRCWTTATFGLGTDFFATRNLDNTLVVTLEHEPSTGWGLVAWGDEPVVDA</sequence>
<gene>
    <name evidence="1" type="ORF">DFJ68_3607</name>
</gene>
<dbReference type="InterPro" id="IPR050275">
    <property type="entry name" value="PGM_Phosphatase"/>
</dbReference>
<protein>
    <submittedName>
        <fullName evidence="1">Putative phosphoglycerate mutase</fullName>
    </submittedName>
</protein>
<dbReference type="GO" id="GO:0016791">
    <property type="term" value="F:phosphatase activity"/>
    <property type="evidence" value="ECO:0007669"/>
    <property type="project" value="TreeGrafter"/>
</dbReference>
<dbReference type="InterPro" id="IPR001345">
    <property type="entry name" value="PG/BPGM_mutase_AS"/>
</dbReference>
<keyword evidence="2" id="KW-1185">Reference proteome</keyword>
<accession>A0A495Y4V1</accession>
<proteinExistence type="predicted"/>
<dbReference type="SUPFAM" id="SSF53254">
    <property type="entry name" value="Phosphoglycerate mutase-like"/>
    <property type="match status" value="1"/>
</dbReference>
<dbReference type="PANTHER" id="PTHR48100">
    <property type="entry name" value="BROAD-SPECIFICITY PHOSPHATASE YOR283W-RELATED"/>
    <property type="match status" value="1"/>
</dbReference>
<evidence type="ECO:0000313" key="2">
    <source>
        <dbReference type="Proteomes" id="UP000278440"/>
    </source>
</evidence>
<dbReference type="Proteomes" id="UP000278440">
    <property type="component" value="Unassembled WGS sequence"/>
</dbReference>
<dbReference type="Gene3D" id="3.40.50.1240">
    <property type="entry name" value="Phosphoglycerate mutase-like"/>
    <property type="match status" value="1"/>
</dbReference>
<dbReference type="Pfam" id="PF00300">
    <property type="entry name" value="His_Phos_1"/>
    <property type="match status" value="1"/>
</dbReference>
<evidence type="ECO:0000313" key="1">
    <source>
        <dbReference type="EMBL" id="RKT80128.1"/>
    </source>
</evidence>
<dbReference type="CDD" id="cd07067">
    <property type="entry name" value="HP_PGM_like"/>
    <property type="match status" value="1"/>
</dbReference>
<dbReference type="PANTHER" id="PTHR48100:SF58">
    <property type="entry name" value="PE-PGRS FAMILY PROTEIN PE_PGRS11"/>
    <property type="match status" value="1"/>
</dbReference>
<dbReference type="RefSeq" id="WP_211333420.1">
    <property type="nucleotide sequence ID" value="NZ_RBXT01000001.1"/>
</dbReference>
<dbReference type="InterPro" id="IPR013078">
    <property type="entry name" value="His_Pase_superF_clade-1"/>
</dbReference>
<reference evidence="1 2" key="1">
    <citation type="submission" date="2018-10" db="EMBL/GenBank/DDBJ databases">
        <title>Sequencing the genomes of 1000 actinobacteria strains.</title>
        <authorList>
            <person name="Klenk H.-P."/>
        </authorList>
    </citation>
    <scope>NUCLEOTIDE SEQUENCE [LARGE SCALE GENOMIC DNA]</scope>
    <source>
        <strain evidence="1 2">DSM 44267</strain>
    </source>
</reference>
<dbReference type="SMART" id="SM00855">
    <property type="entry name" value="PGAM"/>
    <property type="match status" value="1"/>
</dbReference>
<dbReference type="GO" id="GO:0005737">
    <property type="term" value="C:cytoplasm"/>
    <property type="evidence" value="ECO:0007669"/>
    <property type="project" value="TreeGrafter"/>
</dbReference>
<dbReference type="EMBL" id="RBXT01000001">
    <property type="protein sequence ID" value="RKT80128.1"/>
    <property type="molecule type" value="Genomic_DNA"/>
</dbReference>
<comment type="caution">
    <text evidence="1">The sequence shown here is derived from an EMBL/GenBank/DDBJ whole genome shotgun (WGS) entry which is preliminary data.</text>
</comment>
<dbReference type="AlphaFoldDB" id="A0A495Y4V1"/>
<name>A0A495Y4V1_9MICO</name>
<organism evidence="1 2">
    <name type="scientific">Terracoccus luteus</name>
    <dbReference type="NCBI Taxonomy" id="53356"/>
    <lineage>
        <taxon>Bacteria</taxon>
        <taxon>Bacillati</taxon>
        <taxon>Actinomycetota</taxon>
        <taxon>Actinomycetes</taxon>
        <taxon>Micrococcales</taxon>
        <taxon>Intrasporangiaceae</taxon>
        <taxon>Terracoccus</taxon>
    </lineage>
</organism>
<dbReference type="InterPro" id="IPR029033">
    <property type="entry name" value="His_PPase_superfam"/>
</dbReference>
<dbReference type="PROSITE" id="PS00175">
    <property type="entry name" value="PG_MUTASE"/>
    <property type="match status" value="1"/>
</dbReference>